<dbReference type="AlphaFoldDB" id="A0A0A9BPF8"/>
<evidence type="ECO:0000313" key="1">
    <source>
        <dbReference type="EMBL" id="JAD61127.1"/>
    </source>
</evidence>
<proteinExistence type="predicted"/>
<dbReference type="EMBL" id="GBRH01236768">
    <property type="protein sequence ID" value="JAD61127.1"/>
    <property type="molecule type" value="Transcribed_RNA"/>
</dbReference>
<organism evidence="1">
    <name type="scientific">Arundo donax</name>
    <name type="common">Giant reed</name>
    <name type="synonym">Donax arundinaceus</name>
    <dbReference type="NCBI Taxonomy" id="35708"/>
    <lineage>
        <taxon>Eukaryota</taxon>
        <taxon>Viridiplantae</taxon>
        <taxon>Streptophyta</taxon>
        <taxon>Embryophyta</taxon>
        <taxon>Tracheophyta</taxon>
        <taxon>Spermatophyta</taxon>
        <taxon>Magnoliopsida</taxon>
        <taxon>Liliopsida</taxon>
        <taxon>Poales</taxon>
        <taxon>Poaceae</taxon>
        <taxon>PACMAD clade</taxon>
        <taxon>Arundinoideae</taxon>
        <taxon>Arundineae</taxon>
        <taxon>Arundo</taxon>
    </lineage>
</organism>
<sequence>MNVMSFCAITLGTLDNVLACWSFFLSVSSWTLWCLRIVGRVVSRFYETGVPHSICKDGNSSKNYVLMFALYKAKTSLQSK</sequence>
<accession>A0A0A9BPF8</accession>
<reference evidence="1" key="2">
    <citation type="journal article" date="2015" name="Data Brief">
        <title>Shoot transcriptome of the giant reed, Arundo donax.</title>
        <authorList>
            <person name="Barrero R.A."/>
            <person name="Guerrero F.D."/>
            <person name="Moolhuijzen P."/>
            <person name="Goolsby J.A."/>
            <person name="Tidwell J."/>
            <person name="Bellgard S.E."/>
            <person name="Bellgard M.I."/>
        </authorList>
    </citation>
    <scope>NUCLEOTIDE SEQUENCE</scope>
    <source>
        <tissue evidence="1">Shoot tissue taken approximately 20 cm above the soil surface</tissue>
    </source>
</reference>
<protein>
    <submittedName>
        <fullName evidence="1">Uncharacterized protein</fullName>
    </submittedName>
</protein>
<name>A0A0A9BPF8_ARUDO</name>
<reference evidence="1" key="1">
    <citation type="submission" date="2014-09" db="EMBL/GenBank/DDBJ databases">
        <authorList>
            <person name="Magalhaes I.L.F."/>
            <person name="Oliveira U."/>
            <person name="Santos F.R."/>
            <person name="Vidigal T.H.D.A."/>
            <person name="Brescovit A.D."/>
            <person name="Santos A.J."/>
        </authorList>
    </citation>
    <scope>NUCLEOTIDE SEQUENCE</scope>
    <source>
        <tissue evidence="1">Shoot tissue taken approximately 20 cm above the soil surface</tissue>
    </source>
</reference>